<feature type="compositionally biased region" description="Polar residues" evidence="8">
    <location>
        <begin position="206"/>
        <end position="222"/>
    </location>
</feature>
<dbReference type="EMBL" id="AB779693">
    <property type="protein sequence ID" value="BAO57695.1"/>
    <property type="molecule type" value="mRNA"/>
</dbReference>
<evidence type="ECO:0000256" key="6">
    <source>
        <dbReference type="PROSITE-ProRule" id="PRU00108"/>
    </source>
</evidence>
<keyword evidence="2" id="KW-0217">Developmental protein</keyword>
<evidence type="ECO:0000256" key="3">
    <source>
        <dbReference type="ARBA" id="ARBA00023125"/>
    </source>
</evidence>
<dbReference type="InterPro" id="IPR000047">
    <property type="entry name" value="HTH_motif"/>
</dbReference>
<dbReference type="PROSITE" id="PS50071">
    <property type="entry name" value="HOMEOBOX_2"/>
    <property type="match status" value="1"/>
</dbReference>
<dbReference type="GO" id="GO:0005634">
    <property type="term" value="C:nucleus"/>
    <property type="evidence" value="ECO:0007669"/>
    <property type="project" value="UniProtKB-SubCell"/>
</dbReference>
<dbReference type="InterPro" id="IPR001356">
    <property type="entry name" value="HD"/>
</dbReference>
<gene>
    <name evidence="10" type="primary">PjHox1</name>
</gene>
<dbReference type="InterPro" id="IPR009057">
    <property type="entry name" value="Homeodomain-like_sf"/>
</dbReference>
<feature type="domain" description="Homeobox" evidence="9">
    <location>
        <begin position="251"/>
        <end position="311"/>
    </location>
</feature>
<keyword evidence="3 6" id="KW-0238">DNA-binding</keyword>
<dbReference type="SUPFAM" id="SSF46689">
    <property type="entry name" value="Homeodomain-like"/>
    <property type="match status" value="1"/>
</dbReference>
<dbReference type="PRINTS" id="PR00024">
    <property type="entry name" value="HOMEOBOX"/>
</dbReference>
<name>X5I193_9ECHN</name>
<dbReference type="PRINTS" id="PR00031">
    <property type="entry name" value="HTHREPRESSR"/>
</dbReference>
<accession>X5I193</accession>
<protein>
    <submittedName>
        <fullName evidence="10">Transcription factor Hox1</fullName>
    </submittedName>
</protein>
<dbReference type="Pfam" id="PF00046">
    <property type="entry name" value="Homeodomain"/>
    <property type="match status" value="1"/>
</dbReference>
<dbReference type="AlphaFoldDB" id="X5I193"/>
<dbReference type="GO" id="GO:0000981">
    <property type="term" value="F:DNA-binding transcription factor activity, RNA polymerase II-specific"/>
    <property type="evidence" value="ECO:0007669"/>
    <property type="project" value="InterPro"/>
</dbReference>
<evidence type="ECO:0000256" key="8">
    <source>
        <dbReference type="SAM" id="MobiDB-lite"/>
    </source>
</evidence>
<keyword evidence="4 6" id="KW-0371">Homeobox</keyword>
<evidence type="ECO:0000313" key="10">
    <source>
        <dbReference type="EMBL" id="BAO57695.1"/>
    </source>
</evidence>
<dbReference type="CDD" id="cd00086">
    <property type="entry name" value="homeodomain"/>
    <property type="match status" value="1"/>
</dbReference>
<evidence type="ECO:0000256" key="7">
    <source>
        <dbReference type="RuleBase" id="RU000682"/>
    </source>
</evidence>
<dbReference type="InterPro" id="IPR020479">
    <property type="entry name" value="HD_metazoa"/>
</dbReference>
<proteinExistence type="evidence at transcript level"/>
<dbReference type="PROSITE" id="PS00027">
    <property type="entry name" value="HOMEOBOX_1"/>
    <property type="match status" value="1"/>
</dbReference>
<dbReference type="InterPro" id="IPR017970">
    <property type="entry name" value="Homeobox_CS"/>
</dbReference>
<evidence type="ECO:0000256" key="1">
    <source>
        <dbReference type="ARBA" id="ARBA00004123"/>
    </source>
</evidence>
<comment type="subcellular location">
    <subcellularLocation>
        <location evidence="1 6 7">Nucleus</location>
    </subcellularLocation>
</comment>
<reference evidence="10" key="1">
    <citation type="submission" date="2013-01" db="EMBL/GenBank/DDBJ databases">
        <title>Hox genes in echinoderms: conservation and a unique co-option.</title>
        <authorList>
            <person name="Tsuchimoto J."/>
            <person name="Yamaguchi M."/>
        </authorList>
    </citation>
    <scope>NUCLEOTIDE SEQUENCE</scope>
    <source>
        <tissue evidence="10">Embryo</tissue>
    </source>
</reference>
<dbReference type="FunFam" id="1.10.10.60:FF:000113">
    <property type="entry name" value="homeobox protein Hox-B1"/>
    <property type="match status" value="1"/>
</dbReference>
<feature type="compositionally biased region" description="Polar residues" evidence="8">
    <location>
        <begin position="159"/>
        <end position="187"/>
    </location>
</feature>
<feature type="region of interest" description="Disordered" evidence="8">
    <location>
        <begin position="159"/>
        <end position="226"/>
    </location>
</feature>
<sequence>MEKSSPTSAASAPYADYTSADQASMYTGVRSLDYCSSSAISQGVGLYQNHAKSYGGLDTQGFDGHLVPGIGVQGSPNSYSHLDSRHRLHDYTPPSTCNSMSSMNYVYNRSSAYAYPSSVNHYGNSDIDYPHIHKHVRSPTSAVSCATSGVNFNGSYNSESPSLTNLDSPSPTSCALGSGQEPTTGQPLGSSGGGLDDDGRGVSMANGRSPTSSSNGDPQSPSGDAGLYKWMRIKRNPPKTVKAGEFTTNAAANNNGRTNFTNKQLTELEKEFHFNKYLTRARRIEIAAMLGLNETQVKIWFQNRRMKEKKKMKECIPSQHHSHSMSHLHHMHPSIAMTTPSSISVHQGSPPLTHFTGSLPGQTVISGGSPLGGDGDLKSSYCGHGHLNHSGSAMIITNGT</sequence>
<evidence type="ECO:0000256" key="5">
    <source>
        <dbReference type="ARBA" id="ARBA00023242"/>
    </source>
</evidence>
<organism evidence="10">
    <name type="scientific">Peronella japonica</name>
    <dbReference type="NCBI Taxonomy" id="262331"/>
    <lineage>
        <taxon>Eukaryota</taxon>
        <taxon>Metazoa</taxon>
        <taxon>Echinodermata</taxon>
        <taxon>Eleutherozoa</taxon>
        <taxon>Echinozoa</taxon>
        <taxon>Echinoidea</taxon>
        <taxon>Euechinoidea</taxon>
        <taxon>Gnathostomata</taxon>
        <taxon>Clypeasteroida</taxon>
        <taxon>Laganidae</taxon>
        <taxon>Peronella</taxon>
    </lineage>
</organism>
<dbReference type="PANTHER" id="PTHR45946">
    <property type="entry name" value="HOMEOBOX PROTEIN ROUGH-RELATED"/>
    <property type="match status" value="1"/>
</dbReference>
<evidence type="ECO:0000259" key="9">
    <source>
        <dbReference type="PROSITE" id="PS50071"/>
    </source>
</evidence>
<dbReference type="InterPro" id="IPR046327">
    <property type="entry name" value="HXA1/B1/D1"/>
</dbReference>
<evidence type="ECO:0000256" key="4">
    <source>
        <dbReference type="ARBA" id="ARBA00023155"/>
    </source>
</evidence>
<dbReference type="Gene3D" id="1.10.10.60">
    <property type="entry name" value="Homeodomain-like"/>
    <property type="match status" value="1"/>
</dbReference>
<keyword evidence="5 6" id="KW-0539">Nucleus</keyword>
<dbReference type="GO" id="GO:0000978">
    <property type="term" value="F:RNA polymerase II cis-regulatory region sequence-specific DNA binding"/>
    <property type="evidence" value="ECO:0007669"/>
    <property type="project" value="TreeGrafter"/>
</dbReference>
<dbReference type="SMART" id="SM00389">
    <property type="entry name" value="HOX"/>
    <property type="match status" value="1"/>
</dbReference>
<evidence type="ECO:0000256" key="2">
    <source>
        <dbReference type="ARBA" id="ARBA00022473"/>
    </source>
</evidence>
<dbReference type="PANTHER" id="PTHR45946:SF4">
    <property type="entry name" value="HOMEOBOX PROTEIN ROUGH-RELATED"/>
    <property type="match status" value="1"/>
</dbReference>
<feature type="DNA-binding region" description="Homeobox" evidence="6">
    <location>
        <begin position="253"/>
        <end position="312"/>
    </location>
</feature>